<proteinExistence type="predicted"/>
<keyword evidence="3" id="KW-1185">Reference proteome</keyword>
<name>A0A835D1A1_TETSI</name>
<dbReference type="InterPro" id="IPR053168">
    <property type="entry name" value="Glutamic_endopeptidase"/>
</dbReference>
<evidence type="ECO:0000259" key="1">
    <source>
        <dbReference type="PROSITE" id="PS52045"/>
    </source>
</evidence>
<organism evidence="2 3">
    <name type="scientific">Tetracentron sinense</name>
    <name type="common">Spur-leaf</name>
    <dbReference type="NCBI Taxonomy" id="13715"/>
    <lineage>
        <taxon>Eukaryota</taxon>
        <taxon>Viridiplantae</taxon>
        <taxon>Streptophyta</taxon>
        <taxon>Embryophyta</taxon>
        <taxon>Tracheophyta</taxon>
        <taxon>Spermatophyta</taxon>
        <taxon>Magnoliopsida</taxon>
        <taxon>Trochodendrales</taxon>
        <taxon>Trochodendraceae</taxon>
        <taxon>Tetracentron</taxon>
    </lineage>
</organism>
<dbReference type="EMBL" id="JABCRI010000021">
    <property type="protein sequence ID" value="KAF8379992.1"/>
    <property type="molecule type" value="Genomic_DNA"/>
</dbReference>
<dbReference type="PANTHER" id="PTHR31589:SF223">
    <property type="entry name" value="PROTEIN, PUTATIVE (DUF239)-RELATED"/>
    <property type="match status" value="1"/>
</dbReference>
<dbReference type="InterPro" id="IPR004314">
    <property type="entry name" value="Neprosin"/>
</dbReference>
<evidence type="ECO:0000313" key="2">
    <source>
        <dbReference type="EMBL" id="KAF8379992.1"/>
    </source>
</evidence>
<sequence length="422" mass="47341">MQFVEYTKRRLTPPILNLLLPVKMVFKKIMLLVLVAVSLLLSDQVGGTSISREEDMELQKELKRLNKPPIKSIQEEGGTIIDCIDINKQPAFDHPLLRNHTIQMRPSSYPKETVIEDSMILKPAIIGLKSGGCPQGSVPIRRTRKEDLIVAKSLSSANVHPLTLQQPGYHFATARTRDSTKKYYGARAWISSRNPSVEIDQFSEAVIWIQNRITDQLNSIQIGWTVNPRLYGDNHTRTFTYWTADGYQKTGCFNTLCPGFVQVNAHHHFGAPLSISGGSIFNQYAFVPTVYKDPGTGNWWYLVKTDKAKNEPVGYWPKSLFTGLADFASEIEFGGEVYSPPSKPPPPMGSGLFIPNIWPKTGFIGKIHTVNGFNKLVEPVSLTMATFSDKPDCYHVKYQGFWGFIVRYTMMYGGAGGPNCRD</sequence>
<dbReference type="Pfam" id="PF14365">
    <property type="entry name" value="Neprosin_AP"/>
    <property type="match status" value="1"/>
</dbReference>
<evidence type="ECO:0000313" key="3">
    <source>
        <dbReference type="Proteomes" id="UP000655225"/>
    </source>
</evidence>
<protein>
    <recommendedName>
        <fullName evidence="1">Neprosin PEP catalytic domain-containing protein</fullName>
    </recommendedName>
</protein>
<feature type="domain" description="Neprosin PEP catalytic" evidence="1">
    <location>
        <begin position="164"/>
        <end position="421"/>
    </location>
</feature>
<dbReference type="PROSITE" id="PS52045">
    <property type="entry name" value="NEPROSIN_PEP_CD"/>
    <property type="match status" value="1"/>
</dbReference>
<reference evidence="2 3" key="1">
    <citation type="submission" date="2020-04" db="EMBL/GenBank/DDBJ databases">
        <title>Plant Genome Project.</title>
        <authorList>
            <person name="Zhang R.-G."/>
        </authorList>
    </citation>
    <scope>NUCLEOTIDE SEQUENCE [LARGE SCALE GENOMIC DNA]</scope>
    <source>
        <strain evidence="2">YNK0</strain>
        <tissue evidence="2">Leaf</tissue>
    </source>
</reference>
<dbReference type="AlphaFoldDB" id="A0A835D1A1"/>
<accession>A0A835D1A1</accession>
<dbReference type="OMA" id="TIPGQHF"/>
<dbReference type="Gene3D" id="3.90.1320.10">
    <property type="entry name" value="Outer-capsid protein sigma 3, large lobe"/>
    <property type="match status" value="1"/>
</dbReference>
<dbReference type="InterPro" id="IPR025521">
    <property type="entry name" value="Neprosin_propep"/>
</dbReference>
<dbReference type="Proteomes" id="UP000655225">
    <property type="component" value="Unassembled WGS sequence"/>
</dbReference>
<dbReference type="PANTHER" id="PTHR31589">
    <property type="entry name" value="PROTEIN, PUTATIVE (DUF239)-RELATED-RELATED"/>
    <property type="match status" value="1"/>
</dbReference>
<comment type="caution">
    <text evidence="2">The sequence shown here is derived from an EMBL/GenBank/DDBJ whole genome shotgun (WGS) entry which is preliminary data.</text>
</comment>
<gene>
    <name evidence="2" type="ORF">HHK36_027460</name>
</gene>
<dbReference type="Pfam" id="PF03080">
    <property type="entry name" value="Neprosin"/>
    <property type="match status" value="1"/>
</dbReference>
<dbReference type="OrthoDB" id="1858978at2759"/>